<organism evidence="2 3">
    <name type="scientific">Lottia gigantea</name>
    <name type="common">Giant owl limpet</name>
    <dbReference type="NCBI Taxonomy" id="225164"/>
    <lineage>
        <taxon>Eukaryota</taxon>
        <taxon>Metazoa</taxon>
        <taxon>Spiralia</taxon>
        <taxon>Lophotrochozoa</taxon>
        <taxon>Mollusca</taxon>
        <taxon>Gastropoda</taxon>
        <taxon>Patellogastropoda</taxon>
        <taxon>Lottioidea</taxon>
        <taxon>Lottiidae</taxon>
        <taxon>Lottia</taxon>
    </lineage>
</organism>
<dbReference type="RefSeq" id="XP_009045811.1">
    <property type="nucleotide sequence ID" value="XM_009047563.1"/>
</dbReference>
<keyword evidence="3" id="KW-1185">Reference proteome</keyword>
<sequence>MALKINDETSRSTSACSLSRASACTNRIIPSSSTTSSSAQLFNNVPGKLQNEYSSPSIEFLRVNPPTTCFDDLSKRLPTGPVSTENHNLAPARSIVSRWSKIDGSCTQSLSPAQHINATAESPLCSPFGTKPKVASPGSNLYRIQGPSVRQITPTKLPNYDSDDFGNEYESDFDDSDNDPNWHPEKKRRLLVFSSDDGVEPLPDDDDDDISLPNTPTNADVQVTNPDSPNTPRLTDGKSKRSRRGKRIPLQWDRNVNQILRMKGKSYRGVKRSEDGRYCQAAVKRERKLKERKCSKACALSKRCGEFSEEDRLSILNRFWGELTWKQKKVFVANMVDQVKMVERKKRAEDSRKKNSYRYHLKKNDARTVVCRNMFLSTLDLQDKTVYEWVKNDDDGIPKEPAIRKPRESTIQVNKVNKAKQFLQDLPKLPSHYCRSTSKKSKLEPIFTTFSELFKVYVDDCKQENKPFLRRKAFRSLFDDMSLAIHRPKKDKCDICSGFEVGNISEEEYNLHIARKIDARNEKIRDKLRAETDGSVKVVSLDLQSLLLCPLLTASSMYYKTKLGCHNYTIFDLVTKEAMNYFWHEGIGDLNGKAQALGSVAKAGVNISDAVKKSDELKELQLIRELRNKRLERQALEKQGKGFKIIG</sequence>
<reference evidence="2 3" key="1">
    <citation type="journal article" date="2013" name="Nature">
        <title>Insights into bilaterian evolution from three spiralian genomes.</title>
        <authorList>
            <person name="Simakov O."/>
            <person name="Marletaz F."/>
            <person name="Cho S.J."/>
            <person name="Edsinger-Gonzales E."/>
            <person name="Havlak P."/>
            <person name="Hellsten U."/>
            <person name="Kuo D.H."/>
            <person name="Larsson T."/>
            <person name="Lv J."/>
            <person name="Arendt D."/>
            <person name="Savage R."/>
            <person name="Osoegawa K."/>
            <person name="de Jong P."/>
            <person name="Grimwood J."/>
            <person name="Chapman J.A."/>
            <person name="Shapiro H."/>
            <person name="Aerts A."/>
            <person name="Otillar R.P."/>
            <person name="Terry A.Y."/>
            <person name="Boore J.L."/>
            <person name="Grigoriev I.V."/>
            <person name="Lindberg D.R."/>
            <person name="Seaver E.C."/>
            <person name="Weisblat D.A."/>
            <person name="Putnam N.H."/>
            <person name="Rokhsar D.S."/>
        </authorList>
    </citation>
    <scope>NUCLEOTIDE SEQUENCE [LARGE SCALE GENOMIC DNA]</scope>
</reference>
<feature type="region of interest" description="Disordered" evidence="1">
    <location>
        <begin position="196"/>
        <end position="249"/>
    </location>
</feature>
<name>V4B0E9_LOTGI</name>
<evidence type="ECO:0000313" key="2">
    <source>
        <dbReference type="EMBL" id="ESP03503.1"/>
    </source>
</evidence>
<evidence type="ECO:0000256" key="1">
    <source>
        <dbReference type="SAM" id="MobiDB-lite"/>
    </source>
</evidence>
<feature type="region of interest" description="Disordered" evidence="1">
    <location>
        <begin position="121"/>
        <end position="183"/>
    </location>
</feature>
<dbReference type="AlphaFoldDB" id="V4B0E9"/>
<accession>V4B0E9</accession>
<dbReference type="GeneID" id="20243734"/>
<proteinExistence type="predicted"/>
<evidence type="ECO:0000313" key="3">
    <source>
        <dbReference type="Proteomes" id="UP000030746"/>
    </source>
</evidence>
<feature type="compositionally biased region" description="Acidic residues" evidence="1">
    <location>
        <begin position="161"/>
        <end position="178"/>
    </location>
</feature>
<dbReference type="PANTHER" id="PTHR10773">
    <property type="entry name" value="DNA-DIRECTED RNA POLYMERASES I, II, AND III SUBUNIT RPABC2"/>
    <property type="match status" value="1"/>
</dbReference>
<dbReference type="OrthoDB" id="6161632at2759"/>
<dbReference type="KEGG" id="lgi:LOTGIDRAFT_176385"/>
<dbReference type="CTD" id="20243734"/>
<feature type="compositionally biased region" description="Acidic residues" evidence="1">
    <location>
        <begin position="197"/>
        <end position="210"/>
    </location>
</feature>
<dbReference type="EMBL" id="KB199994">
    <property type="protein sequence ID" value="ESP03503.1"/>
    <property type="molecule type" value="Genomic_DNA"/>
</dbReference>
<feature type="compositionally biased region" description="Polar residues" evidence="1">
    <location>
        <begin position="212"/>
        <end position="233"/>
    </location>
</feature>
<dbReference type="Proteomes" id="UP000030746">
    <property type="component" value="Unassembled WGS sequence"/>
</dbReference>
<dbReference type="HOGENOM" id="CLU_423523_0_0_1"/>
<gene>
    <name evidence="2" type="ORF">LOTGIDRAFT_176385</name>
</gene>
<protein>
    <submittedName>
        <fullName evidence="2">Uncharacterized protein</fullName>
    </submittedName>
</protein>
<dbReference type="PANTHER" id="PTHR10773:SF19">
    <property type="match status" value="1"/>
</dbReference>